<accession>A0A2P8HGW9</accession>
<evidence type="ECO:0000313" key="1">
    <source>
        <dbReference type="EMBL" id="PSL45451.1"/>
    </source>
</evidence>
<evidence type="ECO:0000313" key="2">
    <source>
        <dbReference type="Proteomes" id="UP000240971"/>
    </source>
</evidence>
<dbReference type="Proteomes" id="UP000240971">
    <property type="component" value="Unassembled WGS sequence"/>
</dbReference>
<sequence length="50" mass="5919">MSLSYNVHVIRVNTFCCPCEYHIYYNYLNSYNAHHGGKNLNLQQSDLHGW</sequence>
<gene>
    <name evidence="1" type="ORF">CLV51_104153</name>
</gene>
<organism evidence="1 2">
    <name type="scientific">Chitinophaga niastensis</name>
    <dbReference type="NCBI Taxonomy" id="536980"/>
    <lineage>
        <taxon>Bacteria</taxon>
        <taxon>Pseudomonadati</taxon>
        <taxon>Bacteroidota</taxon>
        <taxon>Chitinophagia</taxon>
        <taxon>Chitinophagales</taxon>
        <taxon>Chitinophagaceae</taxon>
        <taxon>Chitinophaga</taxon>
    </lineage>
</organism>
<name>A0A2P8HGW9_CHINA</name>
<reference evidence="1 2" key="1">
    <citation type="submission" date="2018-03" db="EMBL/GenBank/DDBJ databases">
        <title>Genomic Encyclopedia of Archaeal and Bacterial Type Strains, Phase II (KMG-II): from individual species to whole genera.</title>
        <authorList>
            <person name="Goeker M."/>
        </authorList>
    </citation>
    <scope>NUCLEOTIDE SEQUENCE [LARGE SCALE GENOMIC DNA]</scope>
    <source>
        <strain evidence="1 2">DSM 24859</strain>
    </source>
</reference>
<protein>
    <submittedName>
        <fullName evidence="1">Uncharacterized protein</fullName>
    </submittedName>
</protein>
<dbReference type="EMBL" id="PYAW01000004">
    <property type="protein sequence ID" value="PSL45451.1"/>
    <property type="molecule type" value="Genomic_DNA"/>
</dbReference>
<dbReference type="AlphaFoldDB" id="A0A2P8HGW9"/>
<comment type="caution">
    <text evidence="1">The sequence shown here is derived from an EMBL/GenBank/DDBJ whole genome shotgun (WGS) entry which is preliminary data.</text>
</comment>
<keyword evidence="2" id="KW-1185">Reference proteome</keyword>
<proteinExistence type="predicted"/>